<sequence>MLLLMCYGVFILAQNQAKIELSSQNNDVEVSQNNTAYFTSSDLELHGKDGASSQETFLRFEGVTLPSDAIINNAYIVFYGDEASNSGTVINIKGEIGSSLPYPTSTAASTGLNIKSRNYTSSSVTWTTTTCVVNQQYNSPELKGILQQMFPSGIINANIAFRFTGNEQGAFTVKSFSAPAGYRPTLVIDYWSATGSTSVVISSGNNDAEQILTSGDMYLDSGVLELGGKYGAFPQVSVLRFDNVQIPNNAKVVNAYIELYSYGSNAANAELKFRTELGNSLAYTTARQNITSRRYSQRQVSWGITNSWNVANTKQTSPNLKDIIEENRLVGWQSGQSMAFLIEGNGGIANAWSSNGWANYSPRLVVEYLNNNQGPSVGAMPTQGKITRYTALTENDATQYLALGNVDVNLGVLSLSGGTPAVPQTNTIKFDGIDIPSNAKITDAYIEFSSYGNTNTSGSKIKINSEIGNPSVYTNTINQVTGRNYSANQVVLSATNLNFPIQHEQKFRTPNLRTIIDENRSKGWQPGQSLAFKFESLPESTSPLNVFSRNGNEFLQPRLVIEYTIGVIVGSTASPIQIDDEEKIYYVANYDNDAAENISTGNVNLNGLLNFNTGANSEINTVKFDNVSIPEGAKVVSAWIEFYKYGNSTTPVKIKISSELRDAEIYTAVRNSITNRDYTTIQQEWNAVSENNASNQAIYKTPNLKNIIHQNILDGWKSGQNLAFKFETVEGSMITHSRNSNEFLQPKLKIVLAGTTEPLTIEGIEQNPANMTQLYINEVSSQGTLSQGEDWVEIYNNHNYPVYFNNENSGVYISNKNGNRTLHELKNLCVPAKGFLVVSADEKPETGDAHLKFKLKNSGEKLYLSRKVNGTVIQQDYVDFPEMPFNESYGRMQDGSGSFTGFIKDSYNKSNQLSKLNLITGISHKRGVYPTGFNLSITAPSGSTIRYTVNGAFPSETVGTVYTGPIPINKNSVVKYYAYDANGNNSGVIANSYFLSDGFANETGWEYKNNITSSEYAQSLSQIPIVSVSTNSSLMNGTYQRSSFEYIDNNINPNNKTFYSNAGVKIFGQESSAYWPNPGIKFKFNKDWNVKKAEYNFFETIPGDLYPPSNKFNSIQLKEGQDGPSRNVYGLGYSRFSEKVFMNTQKQMGKFALNTKFVHLYVNGVYKGIKTMRDDFCEENLEEYFGDDSDNYTHVNMQDALWSFGVVYSGDGDPQKWNEVRNAAATKNFQLFKQKVDVDDYIKFMLMYMMGDTENEAIAIGHNDAPNFTKFRFMINDTDGGFFKQNWVNGGTYLTKWAIPGYGLNGPGTLFSPFIGNNGNLEFRTLVKDQVLMQMQTDGAPLTAAALQAKVQSAAQELDLVYKMDAAWLGFTSNAYTLWKQSNVRIINEMPERVNYNIAKWLSNGLAHTLSKTTINSAAEIIDEAPVTITNPNSGTQVYYTINGSDPMGNDGVISPDAKLYTAGFLLPIGNHTIVSRAFTTNNWGPITYQAIKVTKGIAGKLVISGINYKPQSNADAEFLLLSNAGNKPLDLTGYTISDAINYIFPAGTTLAPNQTMMLVKNTSLITGFSNLTKYQWTSGSLSNDGETITFKDATGTVADVVTYSKNSPWPTQANGQGYYLKLINNNLDNALPQSWEAVLINNNSTAKTAIEEKPKEEEEKEKDNKVEVEPKANVKVYPNPVSSELHIDMPVENSVVYIYNMSGKLEFTAKLKQKQNIVNIAYLPTAMYIMRIVAADNKAETFKIIKK</sequence>
<evidence type="ECO:0000313" key="4">
    <source>
        <dbReference type="Proteomes" id="UP000552615"/>
    </source>
</evidence>
<organism evidence="3 4">
    <name type="scientific">Chryseobacterium cheonjiense</name>
    <dbReference type="NCBI Taxonomy" id="2728845"/>
    <lineage>
        <taxon>Bacteria</taxon>
        <taxon>Pseudomonadati</taxon>
        <taxon>Bacteroidota</taxon>
        <taxon>Flavobacteriia</taxon>
        <taxon>Flavobacteriales</taxon>
        <taxon>Weeksellaceae</taxon>
        <taxon>Chryseobacterium group</taxon>
        <taxon>Chryseobacterium</taxon>
    </lineage>
</organism>
<dbReference type="SUPFAM" id="SSF74853">
    <property type="entry name" value="Lamin A/C globular tail domain"/>
    <property type="match status" value="1"/>
</dbReference>
<dbReference type="RefSeq" id="WP_169231329.1">
    <property type="nucleotide sequence ID" value="NZ_JABBGF010000002.1"/>
</dbReference>
<protein>
    <submittedName>
        <fullName evidence="3">T9SS type A sorting domain-containing protein</fullName>
    </submittedName>
</protein>
<dbReference type="InterPro" id="IPR036415">
    <property type="entry name" value="Lamin_tail_dom_sf"/>
</dbReference>
<comment type="caution">
    <text evidence="3">The sequence shown here is derived from an EMBL/GenBank/DDBJ whole genome shotgun (WGS) entry which is preliminary data.</text>
</comment>
<reference evidence="3 4" key="1">
    <citation type="submission" date="2020-04" db="EMBL/GenBank/DDBJ databases">
        <title>Chryseobacterium sp. RJ-7-14 sp. nov., isolated from Jeju soil.</title>
        <authorList>
            <person name="Dahal R.H."/>
            <person name="Chaudhary D.K."/>
        </authorList>
    </citation>
    <scope>NUCLEOTIDE SEQUENCE [LARGE SCALE GENOMIC DNA]</scope>
    <source>
        <strain evidence="3 4">RJ-7-14</strain>
    </source>
</reference>
<keyword evidence="1" id="KW-0732">Signal</keyword>
<dbReference type="InterPro" id="IPR014867">
    <property type="entry name" value="Spore_coat_CotH_CotH2/3/7"/>
</dbReference>
<dbReference type="InterPro" id="IPR001322">
    <property type="entry name" value="Lamin_tail_dom"/>
</dbReference>
<name>A0A7Y0A763_9FLAO</name>
<accession>A0A7Y0A763</accession>
<dbReference type="Pfam" id="PF13290">
    <property type="entry name" value="CHB_HEX_C_1"/>
    <property type="match status" value="1"/>
</dbReference>
<dbReference type="InterPro" id="IPR059177">
    <property type="entry name" value="GH29D-like_dom"/>
</dbReference>
<evidence type="ECO:0000259" key="2">
    <source>
        <dbReference type="PROSITE" id="PS51841"/>
    </source>
</evidence>
<dbReference type="EMBL" id="JABBGF010000002">
    <property type="protein sequence ID" value="NML57960.1"/>
    <property type="molecule type" value="Genomic_DNA"/>
</dbReference>
<dbReference type="Pfam" id="PF08757">
    <property type="entry name" value="CotH"/>
    <property type="match status" value="1"/>
</dbReference>
<evidence type="ECO:0000256" key="1">
    <source>
        <dbReference type="ARBA" id="ARBA00022729"/>
    </source>
</evidence>
<keyword evidence="4" id="KW-1185">Reference proteome</keyword>
<dbReference type="Pfam" id="PF18962">
    <property type="entry name" value="Por_Secre_tail"/>
    <property type="match status" value="1"/>
</dbReference>
<proteinExistence type="predicted"/>
<dbReference type="InterPro" id="IPR026444">
    <property type="entry name" value="Secre_tail"/>
</dbReference>
<dbReference type="Pfam" id="PF00932">
    <property type="entry name" value="LTD"/>
    <property type="match status" value="1"/>
</dbReference>
<gene>
    <name evidence="3" type="ORF">HHL20_11445</name>
</gene>
<dbReference type="PROSITE" id="PS51841">
    <property type="entry name" value="LTD"/>
    <property type="match status" value="1"/>
</dbReference>
<dbReference type="Gene3D" id="2.60.40.1260">
    <property type="entry name" value="Lamin Tail domain"/>
    <property type="match status" value="1"/>
</dbReference>
<evidence type="ECO:0000313" key="3">
    <source>
        <dbReference type="EMBL" id="NML57960.1"/>
    </source>
</evidence>
<dbReference type="NCBIfam" id="TIGR04183">
    <property type="entry name" value="Por_Secre_tail"/>
    <property type="match status" value="1"/>
</dbReference>
<feature type="domain" description="LTD" evidence="2">
    <location>
        <begin position="1485"/>
        <end position="1606"/>
    </location>
</feature>
<dbReference type="Proteomes" id="UP000552615">
    <property type="component" value="Unassembled WGS sequence"/>
</dbReference>